<dbReference type="Pfam" id="PF13181">
    <property type="entry name" value="TPR_8"/>
    <property type="match status" value="2"/>
</dbReference>
<proteinExistence type="predicted"/>
<dbReference type="InterPro" id="IPR019734">
    <property type="entry name" value="TPR_rpt"/>
</dbReference>
<reference evidence="3 4" key="1">
    <citation type="submission" date="2018-01" db="EMBL/GenBank/DDBJ databases">
        <title>Complete genome sequence of Bacteriovorax stolpii DSM12778.</title>
        <authorList>
            <person name="Tang B."/>
            <person name="Chang J."/>
        </authorList>
    </citation>
    <scope>NUCLEOTIDE SEQUENCE [LARGE SCALE GENOMIC DNA]</scope>
    <source>
        <strain evidence="3 4">DSM 12778</strain>
    </source>
</reference>
<evidence type="ECO:0000313" key="3">
    <source>
        <dbReference type="EMBL" id="AUN99622.1"/>
    </source>
</evidence>
<keyword evidence="2" id="KW-0802">TPR repeat</keyword>
<dbReference type="RefSeq" id="WP_102244913.1">
    <property type="nucleotide sequence ID" value="NZ_CP025704.1"/>
</dbReference>
<dbReference type="OrthoDB" id="9766710at2"/>
<dbReference type="SUPFAM" id="SSF48452">
    <property type="entry name" value="TPR-like"/>
    <property type="match status" value="1"/>
</dbReference>
<dbReference type="PANTHER" id="PTHR45586">
    <property type="entry name" value="TPR REPEAT-CONTAINING PROTEIN PA4667"/>
    <property type="match status" value="1"/>
</dbReference>
<evidence type="ECO:0000313" key="4">
    <source>
        <dbReference type="Proteomes" id="UP000235584"/>
    </source>
</evidence>
<organism evidence="3 4">
    <name type="scientific">Bacteriovorax stolpii</name>
    <name type="common">Bdellovibrio stolpii</name>
    <dbReference type="NCBI Taxonomy" id="960"/>
    <lineage>
        <taxon>Bacteria</taxon>
        <taxon>Pseudomonadati</taxon>
        <taxon>Bdellovibrionota</taxon>
        <taxon>Bacteriovoracia</taxon>
        <taxon>Bacteriovoracales</taxon>
        <taxon>Bacteriovoracaceae</taxon>
        <taxon>Bacteriovorax</taxon>
    </lineage>
</organism>
<dbReference type="KEGG" id="bsto:C0V70_16210"/>
<dbReference type="Pfam" id="PF14559">
    <property type="entry name" value="TPR_19"/>
    <property type="match status" value="1"/>
</dbReference>
<dbReference type="AlphaFoldDB" id="A0A2K9NVS7"/>
<dbReference type="EMBL" id="CP025704">
    <property type="protein sequence ID" value="AUN99622.1"/>
    <property type="molecule type" value="Genomic_DNA"/>
</dbReference>
<keyword evidence="1" id="KW-0677">Repeat</keyword>
<dbReference type="PROSITE" id="PS51257">
    <property type="entry name" value="PROKAR_LIPOPROTEIN"/>
    <property type="match status" value="1"/>
</dbReference>
<dbReference type="PANTHER" id="PTHR45586:SF1">
    <property type="entry name" value="LIPOPOLYSACCHARIDE ASSEMBLY PROTEIN B"/>
    <property type="match status" value="1"/>
</dbReference>
<keyword evidence="4" id="KW-1185">Reference proteome</keyword>
<evidence type="ECO:0000256" key="2">
    <source>
        <dbReference type="ARBA" id="ARBA00022803"/>
    </source>
</evidence>
<gene>
    <name evidence="3" type="ORF">C0V70_16210</name>
</gene>
<evidence type="ECO:0000256" key="1">
    <source>
        <dbReference type="ARBA" id="ARBA00022737"/>
    </source>
</evidence>
<dbReference type="SMART" id="SM00028">
    <property type="entry name" value="TPR"/>
    <property type="match status" value="9"/>
</dbReference>
<dbReference type="InterPro" id="IPR051012">
    <property type="entry name" value="CellSynth/LPSAsmb/PSIAsmb"/>
</dbReference>
<dbReference type="InterPro" id="IPR011990">
    <property type="entry name" value="TPR-like_helical_dom_sf"/>
</dbReference>
<dbReference type="SUPFAM" id="SSF81901">
    <property type="entry name" value="HCP-like"/>
    <property type="match status" value="2"/>
</dbReference>
<accession>A0A2K9NVS7</accession>
<dbReference type="PROSITE" id="PS50005">
    <property type="entry name" value="TPR"/>
    <property type="match status" value="3"/>
</dbReference>
<dbReference type="InterPro" id="IPR054283">
    <property type="entry name" value="DUF7017"/>
</dbReference>
<dbReference type="Pfam" id="PF13432">
    <property type="entry name" value="TPR_16"/>
    <property type="match status" value="1"/>
</dbReference>
<protein>
    <submittedName>
        <fullName evidence="3">Uncharacterized protein</fullName>
    </submittedName>
</protein>
<dbReference type="Pfam" id="PF22860">
    <property type="entry name" value="DUF7017"/>
    <property type="match status" value="1"/>
</dbReference>
<sequence>MRTLKFSLLAILLTFISCSQMTYSPKGEAYKEIKFNPTAELGIKNGELKEMVESALKVGGKAPEYLATDLFIKGNDASIRGDFQTAGIIFRAVSELQPDDLYVKRKLAYELIRSAKEPDLKEAEKILETVFKKTDSKDETVGLILGSVHSSLEKTKEARAVYQRLLAVNPNSEEACLYLTRSYVADKMFKEAHSLLSSCEKRSPDSPVFSFFRGRMEYDRGNKAVAQTHFEKSLKIDPTYSQAAMAIGALYEEKEQFAKALKVYKKFVDNEENAGNTQVLSRMVTVMFSMEKTAEVLPYAETLVSLDNTDLNLKVRLGLLYSDMERYDEAAKLFKDVLEVVPESDKVLYYLGALHQQTNQPAEAMMYFKRIGSTSPLFGDAGLQVGQIMGVRAREEFVQGKSDSMQAFNQFIDGRVKENPEMTMELKMLQASFFEDTFQYKNAIITLASLKEHKNFTESHSYYLASIMEKDGQYNEARKLVQVIVDKDPNNAHALNFLGYSYLERNEKMDVAFEYISKAVSLRPDDGYIRDSLAWYFYQTGKYHEALAEARKAIELVKGDPTITKHLGMIYQRLHNYDKAKMYLTEALKSAQAKAEREDVLRLLEDVEKSRLPASIP</sequence>
<dbReference type="Proteomes" id="UP000235584">
    <property type="component" value="Chromosome"/>
</dbReference>
<name>A0A2K9NVS7_BACTC</name>
<dbReference type="Gene3D" id="1.25.40.10">
    <property type="entry name" value="Tetratricopeptide repeat domain"/>
    <property type="match status" value="2"/>
</dbReference>